<dbReference type="PANTHER" id="PTHR21599">
    <property type="entry name" value="GLYCERATE KINASE"/>
    <property type="match status" value="1"/>
</dbReference>
<dbReference type="EC" id="2.7.1.31" evidence="5"/>
<dbReference type="EMBL" id="JBAJEX010000007">
    <property type="protein sequence ID" value="MEO1767390.1"/>
    <property type="molecule type" value="Genomic_DNA"/>
</dbReference>
<sequence>MVIAPDSFKGSLTALEAAQAMASGVRRVFPAAQLRLFPLADGGEGTLDALLHAGGGERRRTRVTGADGRTIEADWGVLPDGDHPIAVIESAQVVGLALARDSDVAHRSTRGIGELIRHALDTGLTRLLIGLGGTSTNDGGAGLLTALGVRLLDDRGATLAPTPAGLARLKRVDFTGLDARVARCEFTALTDVDNPLVGPAGATATFGPQKGVVPEAIAEFDARLSRLAALCDAWAGRPVSREPGAGAAGGLGYALLLIGARREPGARVVCERVGLPQAVAAADWVLTGEGRSDAQTLHGKLPLEVARLAHARGVPVTLISGRIDEAARPLLQAHFDGCFEAAPATLPLAIALARAAQLLSDAAQEAARAYRARCH</sequence>
<dbReference type="InterPro" id="IPR018197">
    <property type="entry name" value="Glycerate_kinase_RE-like"/>
</dbReference>
<organism evidence="5 6">
    <name type="scientific">Thiobacter aerophilum</name>
    <dbReference type="NCBI Taxonomy" id="3121275"/>
    <lineage>
        <taxon>Bacteria</taxon>
        <taxon>Pseudomonadati</taxon>
        <taxon>Pseudomonadota</taxon>
        <taxon>Betaproteobacteria</taxon>
        <taxon>Burkholderiales</taxon>
        <taxon>Thiobacteraceae</taxon>
        <taxon>Thiobacter</taxon>
    </lineage>
</organism>
<proteinExistence type="inferred from homology"/>
<keyword evidence="2 4" id="KW-0808">Transferase</keyword>
<evidence type="ECO:0000256" key="1">
    <source>
        <dbReference type="ARBA" id="ARBA00006284"/>
    </source>
</evidence>
<gene>
    <name evidence="5" type="ORF">V6E02_09210</name>
</gene>
<evidence type="ECO:0000256" key="4">
    <source>
        <dbReference type="PIRNR" id="PIRNR006078"/>
    </source>
</evidence>
<name>A0ABV0EHB2_9BURK</name>
<comment type="caution">
    <text evidence="5">The sequence shown here is derived from an EMBL/GenBank/DDBJ whole genome shotgun (WGS) entry which is preliminary data.</text>
</comment>
<dbReference type="Gene3D" id="3.40.50.10350">
    <property type="entry name" value="Glycerate kinase, domain 1"/>
    <property type="match status" value="1"/>
</dbReference>
<reference evidence="5 6" key="1">
    <citation type="submission" date="2024-02" db="EMBL/GenBank/DDBJ databases">
        <title>New thermophilic sulfur-oxidizing bacteria from a hot springs of the Uzon caldera (Kamchatka, Russia).</title>
        <authorList>
            <person name="Dukat A.M."/>
            <person name="Elcheninov A.G."/>
            <person name="Frolov E.N."/>
        </authorList>
    </citation>
    <scope>NUCLEOTIDE SEQUENCE [LARGE SCALE GENOMIC DNA]</scope>
    <source>
        <strain evidence="5 6">AK1</strain>
    </source>
</reference>
<dbReference type="RefSeq" id="WP_347308619.1">
    <property type="nucleotide sequence ID" value="NZ_JBAJEX010000007.1"/>
</dbReference>
<comment type="similarity">
    <text evidence="1 4">Belongs to the glycerate kinase type-1 family.</text>
</comment>
<keyword evidence="6" id="KW-1185">Reference proteome</keyword>
<dbReference type="GO" id="GO:0008887">
    <property type="term" value="F:glycerate kinase activity"/>
    <property type="evidence" value="ECO:0007669"/>
    <property type="project" value="UniProtKB-EC"/>
</dbReference>
<evidence type="ECO:0000313" key="5">
    <source>
        <dbReference type="EMBL" id="MEO1767390.1"/>
    </source>
</evidence>
<dbReference type="PANTHER" id="PTHR21599:SF0">
    <property type="entry name" value="GLYCERATE KINASE"/>
    <property type="match status" value="1"/>
</dbReference>
<dbReference type="InterPro" id="IPR018193">
    <property type="entry name" value="Glyc_kinase_flavodox-like_fold"/>
</dbReference>
<dbReference type="NCBIfam" id="TIGR00045">
    <property type="entry name" value="glycerate kinase"/>
    <property type="match status" value="1"/>
</dbReference>
<dbReference type="InterPro" id="IPR004381">
    <property type="entry name" value="Glycerate_kinase"/>
</dbReference>
<protein>
    <submittedName>
        <fullName evidence="5">Glycerate kinase</fullName>
        <ecNumber evidence="5">2.7.1.31</ecNumber>
    </submittedName>
</protein>
<evidence type="ECO:0000256" key="2">
    <source>
        <dbReference type="ARBA" id="ARBA00022679"/>
    </source>
</evidence>
<evidence type="ECO:0000313" key="6">
    <source>
        <dbReference type="Proteomes" id="UP001482231"/>
    </source>
</evidence>
<keyword evidence="3 4" id="KW-0418">Kinase</keyword>
<dbReference type="PIRSF" id="PIRSF006078">
    <property type="entry name" value="GlxK"/>
    <property type="match status" value="1"/>
</dbReference>
<dbReference type="SUPFAM" id="SSF110738">
    <property type="entry name" value="Glycerate kinase I"/>
    <property type="match status" value="1"/>
</dbReference>
<dbReference type="Gene3D" id="3.90.1510.10">
    <property type="entry name" value="Glycerate kinase, domain 2"/>
    <property type="match status" value="1"/>
</dbReference>
<dbReference type="Pfam" id="PF02595">
    <property type="entry name" value="Gly_kinase"/>
    <property type="match status" value="1"/>
</dbReference>
<dbReference type="InterPro" id="IPR036129">
    <property type="entry name" value="Glycerate_kinase_sf"/>
</dbReference>
<accession>A0ABV0EHB2</accession>
<evidence type="ECO:0000256" key="3">
    <source>
        <dbReference type="ARBA" id="ARBA00022777"/>
    </source>
</evidence>
<dbReference type="Proteomes" id="UP001482231">
    <property type="component" value="Unassembled WGS sequence"/>
</dbReference>